<dbReference type="EMBL" id="MWZD01000019">
    <property type="protein sequence ID" value="PRI10416.1"/>
    <property type="molecule type" value="Genomic_DNA"/>
</dbReference>
<dbReference type="Proteomes" id="UP000238650">
    <property type="component" value="Unassembled WGS sequence"/>
</dbReference>
<dbReference type="OrthoDB" id="7062584at2"/>
<keyword evidence="2" id="KW-1185">Reference proteome</keyword>
<sequence>MSENEKPNEVLSEQECWERLKTQAVGRLVTRVGEVIDIVPINYVVDGRSIVFRTAAGSKLVELTINSSVLFEVDEIGEDAAWSVVVRGNARALEHSDEVLAASQLPLRPYLPTYKPTFVRIDVDEVTGRDYRYGEEAPLEDHQEG</sequence>
<dbReference type="AlphaFoldDB" id="A0A2S9QLE6"/>
<proteinExistence type="predicted"/>
<dbReference type="SUPFAM" id="SSF50475">
    <property type="entry name" value="FMN-binding split barrel"/>
    <property type="match status" value="1"/>
</dbReference>
<evidence type="ECO:0000313" key="1">
    <source>
        <dbReference type="EMBL" id="PRI10416.1"/>
    </source>
</evidence>
<accession>A0A2S9QLE6</accession>
<name>A0A2S9QLE6_9MICO</name>
<dbReference type="Gene3D" id="2.30.110.10">
    <property type="entry name" value="Electron Transport, Fmn-binding Protein, Chain A"/>
    <property type="match status" value="1"/>
</dbReference>
<reference evidence="1 2" key="1">
    <citation type="journal article" date="2017" name="New Microbes New Infect">
        <title>Genome sequence of 'Leucobacter massiliensis' sp. nov. isolated from human pharynx after travel to the 2014 Hajj.</title>
        <authorList>
            <person name="Leangapichart T."/>
            <person name="Gautret P."/>
            <person name="Nguyen T.T."/>
            <person name="Armstrong N."/>
            <person name="Rolain J.M."/>
        </authorList>
    </citation>
    <scope>NUCLEOTIDE SEQUENCE [LARGE SCALE GENOMIC DNA]</scope>
    <source>
        <strain evidence="1 2">122RC15</strain>
    </source>
</reference>
<organism evidence="1 2">
    <name type="scientific">Leucobacter massiliensis</name>
    <dbReference type="NCBI Taxonomy" id="1686285"/>
    <lineage>
        <taxon>Bacteria</taxon>
        <taxon>Bacillati</taxon>
        <taxon>Actinomycetota</taxon>
        <taxon>Actinomycetes</taxon>
        <taxon>Micrococcales</taxon>
        <taxon>Microbacteriaceae</taxon>
        <taxon>Leucobacter</taxon>
    </lineage>
</organism>
<dbReference type="InterPro" id="IPR024747">
    <property type="entry name" value="Pyridox_Oxase-rel"/>
</dbReference>
<dbReference type="Pfam" id="PF12900">
    <property type="entry name" value="Pyridox_ox_2"/>
    <property type="match status" value="1"/>
</dbReference>
<dbReference type="RefSeq" id="WP_105805983.1">
    <property type="nucleotide sequence ID" value="NZ_MWZD01000019.1"/>
</dbReference>
<gene>
    <name evidence="1" type="ORF">B4915_11540</name>
</gene>
<evidence type="ECO:0000313" key="2">
    <source>
        <dbReference type="Proteomes" id="UP000238650"/>
    </source>
</evidence>
<protein>
    <submittedName>
        <fullName evidence="1">Pyridoxamine 5-phosphate oxidase</fullName>
    </submittedName>
</protein>
<comment type="caution">
    <text evidence="1">The sequence shown here is derived from an EMBL/GenBank/DDBJ whole genome shotgun (WGS) entry which is preliminary data.</text>
</comment>
<dbReference type="InterPro" id="IPR012349">
    <property type="entry name" value="Split_barrel_FMN-bd"/>
</dbReference>